<gene>
    <name evidence="1" type="ORF">CTRU02_212296</name>
</gene>
<proteinExistence type="predicted"/>
<dbReference type="EMBL" id="VUJX02000008">
    <property type="protein sequence ID" value="KAL0933333.1"/>
    <property type="molecule type" value="Genomic_DNA"/>
</dbReference>
<keyword evidence="2" id="KW-1185">Reference proteome</keyword>
<sequence>MSGLEGIAGLGLACNIMQLISFSHETVVICRRIHENGTPEPDLAEQAKSLKDLSDDLERSLKGKASASSGAPADKRVLDLARKCIRHAKDLNEEIVYLTPSHPGKVAALVATPKAIWRKRRLERLKTNLADAQKLIETSILVRLFGKIDDSFEKNEKAFNGMSQQLKDFIHTYSQNSNLISKLVRDESKATRDHVTIATTQTRKEINSQITKELKSQEESINHTISISGAETQQALSHQMAISDAAIARERARQRLLASLKYARMNERKNDLKPAHLGTCQWIFGNSRCRDDSASDWVTEDESTSEYTNENSDEISETGKEDEKDSDIETAHALNSGLYLGSLKLGDDVSRVSEIRDSDSDNDSVRANYYGGSERSFAWSSTTGDANNMGDSDELQMWDNFVEWLQGNERTLYWISGKPGSGKSTLMKFIESSDDTYETLKGWHSDTKVLSHYLWKPGSWMQQSIKGLCCSLLHQVLERDAELSDTLLTTQPELGMKDSDTDWTIGELRHTLVRLFECSTYTYFVLLDGLDEVAATTDEGPEELLMFLKKLILNEKVKICVSSRPEPAFERHLGQFPMLRRQDLTRRDIEKYTEDFLQSIWTQIDKAPTDMLEIVVRKADGVFLWVVLALQSVKRGFNNFDNWDTLCRRINTLPGDLKSLYKDMWSRSNGDSVYYLKEAALYFRLVISHQAISKKDSINVLELATAANDDCLAAFTQSVKAPDVAKILRTTYDKVHFWAKARVSFTHKTAIDFLVDDEDGRKIFEAYEPEPEETISRLVKRDLMLLSLFNWLNLPDSPLVEAIKYRLATPKVGISDATLNSLVSLTHRWSKTYWCPPEDLSQDHFFIAAAASSGYSDYIIRYLDARQADSDLNDMKIFVLKGACARAVGFCKFFGSYNDPPQLSKNRQILIQKILSKHASCLTKGVDSDEDLESLNVGTSQSLLQAWRCFLIHSLERICAKRVYENRAEQSGVLAPDGTYISNIIEAFASTAIVAKSSSQKYIPRLGISGKRPFIATLVDRASEGLTEVVFFEVNDAFILNLIWTHLLGKKRSIGQKGPWKTEPFVKTIMFGGYIRKSAYNASIFAKAISEEADDDWDSKYYTPNPNFDLGDNWGLAEELLPFDASRRMPFRDKAICQSRMINDEGLGVPRPVRILQQLGYQPSDLDGFHSWGCVHEYLPSF</sequence>
<accession>A0ACC3YN51</accession>
<evidence type="ECO:0000313" key="1">
    <source>
        <dbReference type="EMBL" id="KAL0933333.1"/>
    </source>
</evidence>
<name>A0ACC3YN51_COLTU</name>
<evidence type="ECO:0000313" key="2">
    <source>
        <dbReference type="Proteomes" id="UP000805649"/>
    </source>
</evidence>
<dbReference type="Proteomes" id="UP000805649">
    <property type="component" value="Unassembled WGS sequence"/>
</dbReference>
<protein>
    <submittedName>
        <fullName evidence="1">Uncharacterized protein</fullName>
    </submittedName>
</protein>
<organism evidence="1 2">
    <name type="scientific">Colletotrichum truncatum</name>
    <name type="common">Anthracnose fungus</name>
    <name type="synonym">Colletotrichum capsici</name>
    <dbReference type="NCBI Taxonomy" id="5467"/>
    <lineage>
        <taxon>Eukaryota</taxon>
        <taxon>Fungi</taxon>
        <taxon>Dikarya</taxon>
        <taxon>Ascomycota</taxon>
        <taxon>Pezizomycotina</taxon>
        <taxon>Sordariomycetes</taxon>
        <taxon>Hypocreomycetidae</taxon>
        <taxon>Glomerellales</taxon>
        <taxon>Glomerellaceae</taxon>
        <taxon>Colletotrichum</taxon>
        <taxon>Colletotrichum truncatum species complex</taxon>
    </lineage>
</organism>
<reference evidence="1 2" key="1">
    <citation type="journal article" date="2020" name="Phytopathology">
        <title>Genome Sequence Resources of Colletotrichum truncatum, C. plurivorum, C. musicola, and C. sojae: Four Species Pathogenic to Soybean (Glycine max).</title>
        <authorList>
            <person name="Rogerio F."/>
            <person name="Boufleur T.R."/>
            <person name="Ciampi-Guillardi M."/>
            <person name="Sukno S.A."/>
            <person name="Thon M.R."/>
            <person name="Massola Junior N.S."/>
            <person name="Baroncelli R."/>
        </authorList>
    </citation>
    <scope>NUCLEOTIDE SEQUENCE [LARGE SCALE GENOMIC DNA]</scope>
    <source>
        <strain evidence="1 2">CMES1059</strain>
    </source>
</reference>
<comment type="caution">
    <text evidence="1">The sequence shown here is derived from an EMBL/GenBank/DDBJ whole genome shotgun (WGS) entry which is preliminary data.</text>
</comment>